<dbReference type="EMBL" id="JH658493">
    <property type="protein sequence ID" value="EXK78911.1"/>
    <property type="molecule type" value="Genomic_DNA"/>
</dbReference>
<proteinExistence type="predicted"/>
<protein>
    <submittedName>
        <fullName evidence="1">Uncharacterized protein</fullName>
    </submittedName>
</protein>
<organism evidence="1 2">
    <name type="scientific">Fusarium oxysporum f. sp. raphani 54005</name>
    <dbReference type="NCBI Taxonomy" id="1089458"/>
    <lineage>
        <taxon>Eukaryota</taxon>
        <taxon>Fungi</taxon>
        <taxon>Dikarya</taxon>
        <taxon>Ascomycota</taxon>
        <taxon>Pezizomycotina</taxon>
        <taxon>Sordariomycetes</taxon>
        <taxon>Hypocreomycetidae</taxon>
        <taxon>Hypocreales</taxon>
        <taxon>Nectriaceae</taxon>
        <taxon>Fusarium</taxon>
        <taxon>Fusarium oxysporum species complex</taxon>
    </lineage>
</organism>
<accession>X0BAW2</accession>
<sequence>MRLIIRTCEIPAVEHLTDVTEDLVWVGVRFHMQESTQAEQINMGTWTQGQ</sequence>
<gene>
    <name evidence="1" type="ORF">FOQG_16437</name>
</gene>
<dbReference type="AlphaFoldDB" id="X0BAW2"/>
<dbReference type="HOGENOM" id="CLU_3125096_0_0_1"/>
<evidence type="ECO:0000313" key="2">
    <source>
        <dbReference type="Proteomes" id="UP000030663"/>
    </source>
</evidence>
<evidence type="ECO:0000313" key="1">
    <source>
        <dbReference type="EMBL" id="EXK78911.1"/>
    </source>
</evidence>
<keyword evidence="2" id="KW-1185">Reference proteome</keyword>
<reference evidence="1 2" key="1">
    <citation type="submission" date="2011-11" db="EMBL/GenBank/DDBJ databases">
        <title>The Genome Sequence of Fusarium oxysporum PHW815.</title>
        <authorList>
            <consortium name="The Broad Institute Genome Sequencing Platform"/>
            <person name="Ma L.-J."/>
            <person name="Gale L.R."/>
            <person name="Schwartz D.C."/>
            <person name="Zhou S."/>
            <person name="Corby-Kistler H."/>
            <person name="Young S.K."/>
            <person name="Zeng Q."/>
            <person name="Gargeya S."/>
            <person name="Fitzgerald M."/>
            <person name="Haas B."/>
            <person name="Abouelleil A."/>
            <person name="Alvarado L."/>
            <person name="Arachchi H.M."/>
            <person name="Berlin A."/>
            <person name="Brown A."/>
            <person name="Chapman S.B."/>
            <person name="Chen Z."/>
            <person name="Dunbar C."/>
            <person name="Freedman E."/>
            <person name="Gearin G."/>
            <person name="Goldberg J."/>
            <person name="Griggs A."/>
            <person name="Gujja S."/>
            <person name="Heiman D."/>
            <person name="Howarth C."/>
            <person name="Larson L."/>
            <person name="Lui A."/>
            <person name="MacDonald P.J.P."/>
            <person name="Montmayeur A."/>
            <person name="Murphy C."/>
            <person name="Neiman D."/>
            <person name="Pearson M."/>
            <person name="Priest M."/>
            <person name="Roberts A."/>
            <person name="Saif S."/>
            <person name="Shea T."/>
            <person name="Shenoy N."/>
            <person name="Sisk P."/>
            <person name="Stolte C."/>
            <person name="Sykes S."/>
            <person name="Wortman J."/>
            <person name="Nusbaum C."/>
            <person name="Birren B."/>
        </authorList>
    </citation>
    <scope>NUCLEOTIDE SEQUENCE [LARGE SCALE GENOMIC DNA]</scope>
    <source>
        <strain evidence="1 2">54005</strain>
    </source>
</reference>
<name>X0BAW2_FUSOX</name>
<dbReference type="Proteomes" id="UP000030663">
    <property type="component" value="Unassembled WGS sequence"/>
</dbReference>